<name>A0A0C3HA56_OIDMZ</name>
<feature type="region of interest" description="Disordered" evidence="1">
    <location>
        <begin position="821"/>
        <end position="841"/>
    </location>
</feature>
<gene>
    <name evidence="3" type="ORF">OIDMADRAFT_181619</name>
</gene>
<feature type="compositionally biased region" description="Basic residues" evidence="1">
    <location>
        <begin position="827"/>
        <end position="841"/>
    </location>
</feature>
<organism evidence="3 4">
    <name type="scientific">Oidiodendron maius (strain Zn)</name>
    <dbReference type="NCBI Taxonomy" id="913774"/>
    <lineage>
        <taxon>Eukaryota</taxon>
        <taxon>Fungi</taxon>
        <taxon>Dikarya</taxon>
        <taxon>Ascomycota</taxon>
        <taxon>Pezizomycotina</taxon>
        <taxon>Leotiomycetes</taxon>
        <taxon>Leotiomycetes incertae sedis</taxon>
        <taxon>Myxotrichaceae</taxon>
        <taxon>Oidiodendron</taxon>
    </lineage>
</organism>
<feature type="chain" id="PRO_5002165303" evidence="2">
    <location>
        <begin position="23"/>
        <end position="841"/>
    </location>
</feature>
<keyword evidence="4" id="KW-1185">Reference proteome</keyword>
<dbReference type="EMBL" id="KN832879">
    <property type="protein sequence ID" value="KIM99241.1"/>
    <property type="molecule type" value="Genomic_DNA"/>
</dbReference>
<evidence type="ECO:0000256" key="2">
    <source>
        <dbReference type="SAM" id="SignalP"/>
    </source>
</evidence>
<evidence type="ECO:0000313" key="4">
    <source>
        <dbReference type="Proteomes" id="UP000054321"/>
    </source>
</evidence>
<feature type="region of interest" description="Disordered" evidence="1">
    <location>
        <begin position="36"/>
        <end position="55"/>
    </location>
</feature>
<keyword evidence="2" id="KW-0732">Signal</keyword>
<evidence type="ECO:0000313" key="3">
    <source>
        <dbReference type="EMBL" id="KIM99241.1"/>
    </source>
</evidence>
<dbReference type="OrthoDB" id="3538623at2759"/>
<dbReference type="InParanoid" id="A0A0C3HA56"/>
<evidence type="ECO:0000256" key="1">
    <source>
        <dbReference type="SAM" id="MobiDB-lite"/>
    </source>
</evidence>
<reference evidence="4" key="2">
    <citation type="submission" date="2015-01" db="EMBL/GenBank/DDBJ databases">
        <title>Evolutionary Origins and Diversification of the Mycorrhizal Mutualists.</title>
        <authorList>
            <consortium name="DOE Joint Genome Institute"/>
            <consortium name="Mycorrhizal Genomics Consortium"/>
            <person name="Kohler A."/>
            <person name="Kuo A."/>
            <person name="Nagy L.G."/>
            <person name="Floudas D."/>
            <person name="Copeland A."/>
            <person name="Barry K.W."/>
            <person name="Cichocki N."/>
            <person name="Veneault-Fourrey C."/>
            <person name="LaButti K."/>
            <person name="Lindquist E.A."/>
            <person name="Lipzen A."/>
            <person name="Lundell T."/>
            <person name="Morin E."/>
            <person name="Murat C."/>
            <person name="Riley R."/>
            <person name="Ohm R."/>
            <person name="Sun H."/>
            <person name="Tunlid A."/>
            <person name="Henrissat B."/>
            <person name="Grigoriev I.V."/>
            <person name="Hibbett D.S."/>
            <person name="Martin F."/>
        </authorList>
    </citation>
    <scope>NUCLEOTIDE SEQUENCE [LARGE SCALE GENOMIC DNA]</scope>
    <source>
        <strain evidence="4">Zn</strain>
    </source>
</reference>
<dbReference type="AlphaFoldDB" id="A0A0C3HA56"/>
<dbReference type="Proteomes" id="UP000054321">
    <property type="component" value="Unassembled WGS sequence"/>
</dbReference>
<accession>A0A0C3HA56</accession>
<proteinExistence type="predicted"/>
<feature type="signal peptide" evidence="2">
    <location>
        <begin position="1"/>
        <end position="22"/>
    </location>
</feature>
<sequence>MKQELPTMHLLLYLSILLSASAIHVPLQPRVDACDAAVQDSEGDELTAPTSDGSAGIGAEFETPQFYLQNGACSKTDTDAAKRQVIAGRTGTNFELTADTVGAAGKLHAEYILNGQNIKVGSGDAAKAGAAAAADFIAWQPWNGANANNIDVANSKCNPWSVGAPGKGTKPEDVEWDAQVTAPMPLEALYSLMKEQLADPDVSKRNILDGFETLGAGNPDAENLVVVTQQYFQSNTNGIDQSKVSDDVLGFCSLVLSYAKGAKYPLAPDQSPKLMLTFMPRTEFNTIFQQVKSKIPGDLFALLNSLACYKTEDGSLEVDNDYCSGSVTKPVSNNKFGGLAFKNSAASVNIKTWIQGIGSGTGDKDALSVFDESIDGSIGGLKTATEKMYNSQRSVPLFEFRDLYGSPKVTDFEKFMGNVDTAVQDLHKTFAKAPQRKKRDVPASCFATGAAIGSSTSSVPASITPAPTPSCELHNEDPDQGINQAFCLCDKSITLSVLPATSAQSESCAYKSIPTATTARETVTTQTEVWTSNCAACTIIGGIADAETCTTVAGCTPTAAPSPTIAAWVGNLSTIDIGNADDGNGGKDLATEMFGKLKAMCSGSTCKGDHAEMDNVEAAIADGEEPLKPAMYLQDATFTSQAVLEKMLSVGISSWVSALNDPTLKLCKNVTYEADADETGSGCGKGPIPTKRLRRKARRDNGAVLWERGGLLEEESRLAERCFDNCDPPIVCHYEARMCSAPNEVTVVMAGAGDPYANRLNIGVTLDASGDGFLCGEITAALTAAVTLLAPELLEADALEGVELEAICGIIDDPSSIIDNQKQSSKVSRRVSRRAPKTVPA</sequence>
<reference evidence="3 4" key="1">
    <citation type="submission" date="2014-04" db="EMBL/GenBank/DDBJ databases">
        <authorList>
            <consortium name="DOE Joint Genome Institute"/>
            <person name="Kuo A."/>
            <person name="Martino E."/>
            <person name="Perotto S."/>
            <person name="Kohler A."/>
            <person name="Nagy L.G."/>
            <person name="Floudas D."/>
            <person name="Copeland A."/>
            <person name="Barry K.W."/>
            <person name="Cichocki N."/>
            <person name="Veneault-Fourrey C."/>
            <person name="LaButti K."/>
            <person name="Lindquist E.A."/>
            <person name="Lipzen A."/>
            <person name="Lundell T."/>
            <person name="Morin E."/>
            <person name="Murat C."/>
            <person name="Sun H."/>
            <person name="Tunlid A."/>
            <person name="Henrissat B."/>
            <person name="Grigoriev I.V."/>
            <person name="Hibbett D.S."/>
            <person name="Martin F."/>
            <person name="Nordberg H.P."/>
            <person name="Cantor M.N."/>
            <person name="Hua S.X."/>
        </authorList>
    </citation>
    <scope>NUCLEOTIDE SEQUENCE [LARGE SCALE GENOMIC DNA]</scope>
    <source>
        <strain evidence="3 4">Zn</strain>
    </source>
</reference>
<dbReference type="HOGENOM" id="CLU_338333_0_0_1"/>
<protein>
    <submittedName>
        <fullName evidence="3">Uncharacterized protein</fullName>
    </submittedName>
</protein>